<dbReference type="InterPro" id="IPR000182">
    <property type="entry name" value="GNAT_dom"/>
</dbReference>
<comment type="caution">
    <text evidence="2">The sequence shown here is derived from an EMBL/GenBank/DDBJ whole genome shotgun (WGS) entry which is preliminary data.</text>
</comment>
<dbReference type="EMBL" id="MELK01000019">
    <property type="protein sequence ID" value="OFW58930.1"/>
    <property type="molecule type" value="Genomic_DNA"/>
</dbReference>
<dbReference type="Proteomes" id="UP000177876">
    <property type="component" value="Unassembled WGS sequence"/>
</dbReference>
<name>A0A1F2WQ55_9ACTN</name>
<feature type="domain" description="N-acetyltransferase" evidence="1">
    <location>
        <begin position="1"/>
        <end position="151"/>
    </location>
</feature>
<reference evidence="2 3" key="1">
    <citation type="journal article" date="2016" name="Nat. Commun.">
        <title>Thousands of microbial genomes shed light on interconnected biogeochemical processes in an aquifer system.</title>
        <authorList>
            <person name="Anantharaman K."/>
            <person name="Brown C.T."/>
            <person name="Hug L.A."/>
            <person name="Sharon I."/>
            <person name="Castelle C.J."/>
            <person name="Probst A.J."/>
            <person name="Thomas B.C."/>
            <person name="Singh A."/>
            <person name="Wilkins M.J."/>
            <person name="Karaoz U."/>
            <person name="Brodie E.L."/>
            <person name="Williams K.H."/>
            <person name="Hubbard S.S."/>
            <person name="Banfield J.F."/>
        </authorList>
    </citation>
    <scope>NUCLEOTIDE SEQUENCE [LARGE SCALE GENOMIC DNA]</scope>
</reference>
<dbReference type="InterPro" id="IPR016181">
    <property type="entry name" value="Acyl_CoA_acyltransferase"/>
</dbReference>
<organism evidence="2 3">
    <name type="scientific">Candidatus Solincola sediminis</name>
    <dbReference type="NCBI Taxonomy" id="1797199"/>
    <lineage>
        <taxon>Bacteria</taxon>
        <taxon>Bacillati</taxon>
        <taxon>Actinomycetota</taxon>
        <taxon>Candidatus Geothermincolia</taxon>
        <taxon>Candidatus Geothermincolales</taxon>
        <taxon>Candidatus Geothermincolaceae</taxon>
        <taxon>Candidatus Solincola</taxon>
    </lineage>
</organism>
<proteinExistence type="predicted"/>
<dbReference type="SUPFAM" id="SSF55729">
    <property type="entry name" value="Acyl-CoA N-acyltransferases (Nat)"/>
    <property type="match status" value="1"/>
</dbReference>
<dbReference type="PROSITE" id="PS51186">
    <property type="entry name" value="GNAT"/>
    <property type="match status" value="1"/>
</dbReference>
<dbReference type="GO" id="GO:0016747">
    <property type="term" value="F:acyltransferase activity, transferring groups other than amino-acyl groups"/>
    <property type="evidence" value="ECO:0007669"/>
    <property type="project" value="InterPro"/>
</dbReference>
<evidence type="ECO:0000313" key="3">
    <source>
        <dbReference type="Proteomes" id="UP000177876"/>
    </source>
</evidence>
<evidence type="ECO:0000259" key="1">
    <source>
        <dbReference type="PROSITE" id="PS51186"/>
    </source>
</evidence>
<evidence type="ECO:0000313" key="2">
    <source>
        <dbReference type="EMBL" id="OFW58930.1"/>
    </source>
</evidence>
<keyword evidence="2" id="KW-0808">Transferase</keyword>
<gene>
    <name evidence="2" type="ORF">A2Y75_00100</name>
</gene>
<sequence length="151" mass="17629">MKIATATRQDMEEILALQRLAYQGEGERYGDFTLPPLLQTLNEIMADFDTQLFLKAVIDSEIVGSVRAYEKYGTCYVGRLIVHPDFQNRGIGTHLMDEIESRFAYVERYELFTGQASEMPLHIYEKRDYKPFRIKKLHEGLTLVYLEKRVL</sequence>
<dbReference type="AlphaFoldDB" id="A0A1F2WQ55"/>
<dbReference type="Pfam" id="PF13673">
    <property type="entry name" value="Acetyltransf_10"/>
    <property type="match status" value="1"/>
</dbReference>
<dbReference type="Gene3D" id="3.40.630.30">
    <property type="match status" value="1"/>
</dbReference>
<protein>
    <submittedName>
        <fullName evidence="2">GNAT family N-acetyltransferase</fullName>
    </submittedName>
</protein>
<accession>A0A1F2WQ55</accession>
<dbReference type="STRING" id="1797197.A2Y75_00100"/>
<dbReference type="CDD" id="cd04301">
    <property type="entry name" value="NAT_SF"/>
    <property type="match status" value="1"/>
</dbReference>